<comment type="caution">
    <text evidence="1">The sequence shown here is derived from an EMBL/GenBank/DDBJ whole genome shotgun (WGS) entry which is preliminary data.</text>
</comment>
<gene>
    <name evidence="1" type="ORF">B296_00023552</name>
</gene>
<evidence type="ECO:0000313" key="1">
    <source>
        <dbReference type="EMBL" id="RRT65096.1"/>
    </source>
</evidence>
<protein>
    <submittedName>
        <fullName evidence="1">Uncharacterized protein</fullName>
    </submittedName>
</protein>
<dbReference type="EMBL" id="AMZH03005938">
    <property type="protein sequence ID" value="RRT65096.1"/>
    <property type="molecule type" value="Genomic_DNA"/>
</dbReference>
<reference evidence="1 2" key="1">
    <citation type="journal article" date="2014" name="Agronomy (Basel)">
        <title>A Draft Genome Sequence for Ensete ventricosum, the Drought-Tolerant Tree Against Hunger.</title>
        <authorList>
            <person name="Harrison J."/>
            <person name="Moore K.A."/>
            <person name="Paszkiewicz K."/>
            <person name="Jones T."/>
            <person name="Grant M."/>
            <person name="Ambacheew D."/>
            <person name="Muzemil S."/>
            <person name="Studholme D.J."/>
        </authorList>
    </citation>
    <scope>NUCLEOTIDE SEQUENCE [LARGE SCALE GENOMIC DNA]</scope>
</reference>
<dbReference type="AlphaFoldDB" id="A0A426ZM80"/>
<accession>A0A426ZM80</accession>
<dbReference type="Proteomes" id="UP000287651">
    <property type="component" value="Unassembled WGS sequence"/>
</dbReference>
<proteinExistence type="predicted"/>
<evidence type="ECO:0000313" key="2">
    <source>
        <dbReference type="Proteomes" id="UP000287651"/>
    </source>
</evidence>
<sequence length="75" mass="7864">MAVADGKGGASEDRGSGNNGVGGSSFALQVRFVFSFSGFLGDFGLVGRLDGKDWFLLVSHCWIGLRRGGLVILVE</sequence>
<name>A0A426ZM80_ENSVE</name>
<organism evidence="1 2">
    <name type="scientific">Ensete ventricosum</name>
    <name type="common">Abyssinian banana</name>
    <name type="synonym">Musa ensete</name>
    <dbReference type="NCBI Taxonomy" id="4639"/>
    <lineage>
        <taxon>Eukaryota</taxon>
        <taxon>Viridiplantae</taxon>
        <taxon>Streptophyta</taxon>
        <taxon>Embryophyta</taxon>
        <taxon>Tracheophyta</taxon>
        <taxon>Spermatophyta</taxon>
        <taxon>Magnoliopsida</taxon>
        <taxon>Liliopsida</taxon>
        <taxon>Zingiberales</taxon>
        <taxon>Musaceae</taxon>
        <taxon>Ensete</taxon>
    </lineage>
</organism>